<sequence length="83" mass="8688">MTADTLIPAAAIRALEQAQTRLDEARALERAARDAYHAALRGPDPAAVRAARDRLSGIEVAIGQLHAAVAAAEHHARAASAEE</sequence>
<dbReference type="EMBL" id="BPQQ01000022">
    <property type="protein sequence ID" value="GJE00027.1"/>
    <property type="molecule type" value="Genomic_DNA"/>
</dbReference>
<evidence type="ECO:0000313" key="2">
    <source>
        <dbReference type="Proteomes" id="UP001055153"/>
    </source>
</evidence>
<gene>
    <name evidence="1" type="ORF">GMJLKIPL_1945</name>
</gene>
<dbReference type="Proteomes" id="UP001055153">
    <property type="component" value="Unassembled WGS sequence"/>
</dbReference>
<accession>A0ABQ4SA12</accession>
<evidence type="ECO:0000313" key="1">
    <source>
        <dbReference type="EMBL" id="GJE00027.1"/>
    </source>
</evidence>
<reference evidence="1" key="2">
    <citation type="submission" date="2021-08" db="EMBL/GenBank/DDBJ databases">
        <authorList>
            <person name="Tani A."/>
            <person name="Ola A."/>
            <person name="Ogura Y."/>
            <person name="Katsura K."/>
            <person name="Hayashi T."/>
        </authorList>
    </citation>
    <scope>NUCLEOTIDE SEQUENCE</scope>
    <source>
        <strain evidence="1">DSM 17168</strain>
    </source>
</reference>
<comment type="caution">
    <text evidence="1">The sequence shown here is derived from an EMBL/GenBank/DDBJ whole genome shotgun (WGS) entry which is preliminary data.</text>
</comment>
<organism evidence="1 2">
    <name type="scientific">Methylobacterium isbiliense</name>
    <dbReference type="NCBI Taxonomy" id="315478"/>
    <lineage>
        <taxon>Bacteria</taxon>
        <taxon>Pseudomonadati</taxon>
        <taxon>Pseudomonadota</taxon>
        <taxon>Alphaproteobacteria</taxon>
        <taxon>Hyphomicrobiales</taxon>
        <taxon>Methylobacteriaceae</taxon>
        <taxon>Methylobacterium</taxon>
    </lineage>
</organism>
<protein>
    <submittedName>
        <fullName evidence="1">Uncharacterized protein</fullName>
    </submittedName>
</protein>
<proteinExistence type="predicted"/>
<keyword evidence="2" id="KW-1185">Reference proteome</keyword>
<name>A0ABQ4SA12_9HYPH</name>
<reference evidence="1" key="1">
    <citation type="journal article" date="2021" name="Front. Microbiol.">
        <title>Comprehensive Comparative Genomics and Phenotyping of Methylobacterium Species.</title>
        <authorList>
            <person name="Alessa O."/>
            <person name="Ogura Y."/>
            <person name="Fujitani Y."/>
            <person name="Takami H."/>
            <person name="Hayashi T."/>
            <person name="Sahin N."/>
            <person name="Tani A."/>
        </authorList>
    </citation>
    <scope>NUCLEOTIDE SEQUENCE</scope>
    <source>
        <strain evidence="1">DSM 17168</strain>
    </source>
</reference>
<dbReference type="RefSeq" id="WP_238234905.1">
    <property type="nucleotide sequence ID" value="NZ_BPQQ01000022.1"/>
</dbReference>